<dbReference type="PROSITE" id="PS50893">
    <property type="entry name" value="ABC_TRANSPORTER_2"/>
    <property type="match status" value="1"/>
</dbReference>
<evidence type="ECO:0000259" key="5">
    <source>
        <dbReference type="PROSITE" id="PS50893"/>
    </source>
</evidence>
<evidence type="ECO:0000256" key="4">
    <source>
        <dbReference type="ARBA" id="ARBA00022840"/>
    </source>
</evidence>
<name>A0ABX1JTS4_9MICC</name>
<evidence type="ECO:0000313" key="7">
    <source>
        <dbReference type="Proteomes" id="UP000523795"/>
    </source>
</evidence>
<evidence type="ECO:0000256" key="1">
    <source>
        <dbReference type="ARBA" id="ARBA00022448"/>
    </source>
</evidence>
<gene>
    <name evidence="6" type="ORF">HER39_17685</name>
</gene>
<dbReference type="Proteomes" id="UP000523795">
    <property type="component" value="Unassembled WGS sequence"/>
</dbReference>
<dbReference type="GO" id="GO:0005524">
    <property type="term" value="F:ATP binding"/>
    <property type="evidence" value="ECO:0007669"/>
    <property type="project" value="UniProtKB-KW"/>
</dbReference>
<reference evidence="6 7" key="1">
    <citation type="submission" date="2020-04" db="EMBL/GenBank/DDBJ databases">
        <authorList>
            <person name="Liu S."/>
        </authorList>
    </citation>
    <scope>NUCLEOTIDE SEQUENCE [LARGE SCALE GENOMIC DNA]</scope>
    <source>
        <strain evidence="6 7">CGMCC 1.15091</strain>
    </source>
</reference>
<feature type="non-terminal residue" evidence="6">
    <location>
        <position position="263"/>
    </location>
</feature>
<feature type="domain" description="ABC transporter" evidence="5">
    <location>
        <begin position="1"/>
        <end position="199"/>
    </location>
</feature>
<dbReference type="SUPFAM" id="SSF52540">
    <property type="entry name" value="P-loop containing nucleoside triphosphate hydrolases"/>
    <property type="match status" value="2"/>
</dbReference>
<dbReference type="InterPro" id="IPR050107">
    <property type="entry name" value="ABC_carbohydrate_import_ATPase"/>
</dbReference>
<evidence type="ECO:0000256" key="3">
    <source>
        <dbReference type="ARBA" id="ARBA00022741"/>
    </source>
</evidence>
<accession>A0ABX1JTS4</accession>
<dbReference type="EMBL" id="JAAZSR010000506">
    <property type="protein sequence ID" value="NKX52368.1"/>
    <property type="molecule type" value="Genomic_DNA"/>
</dbReference>
<dbReference type="Pfam" id="PF00005">
    <property type="entry name" value="ABC_tran"/>
    <property type="match status" value="1"/>
</dbReference>
<keyword evidence="3" id="KW-0547">Nucleotide-binding</keyword>
<dbReference type="Gene3D" id="3.40.50.300">
    <property type="entry name" value="P-loop containing nucleotide triphosphate hydrolases"/>
    <property type="match status" value="2"/>
</dbReference>
<keyword evidence="7" id="KW-1185">Reference proteome</keyword>
<protein>
    <submittedName>
        <fullName evidence="6">Sugar ABC transporter ATP-binding protein</fullName>
    </submittedName>
</protein>
<dbReference type="PANTHER" id="PTHR43790">
    <property type="entry name" value="CARBOHYDRATE TRANSPORT ATP-BINDING PROTEIN MG119-RELATED"/>
    <property type="match status" value="1"/>
</dbReference>
<organism evidence="6 7">
    <name type="scientific">Arthrobacter deserti</name>
    <dbReference type="NCBI Taxonomy" id="1742687"/>
    <lineage>
        <taxon>Bacteria</taxon>
        <taxon>Bacillati</taxon>
        <taxon>Actinomycetota</taxon>
        <taxon>Actinomycetes</taxon>
        <taxon>Micrococcales</taxon>
        <taxon>Micrococcaceae</taxon>
        <taxon>Arthrobacter</taxon>
    </lineage>
</organism>
<evidence type="ECO:0000313" key="6">
    <source>
        <dbReference type="EMBL" id="NKX52368.1"/>
    </source>
</evidence>
<evidence type="ECO:0000256" key="2">
    <source>
        <dbReference type="ARBA" id="ARBA00022737"/>
    </source>
</evidence>
<dbReference type="InterPro" id="IPR027417">
    <property type="entry name" value="P-loop_NTPase"/>
</dbReference>
<keyword evidence="4 6" id="KW-0067">ATP-binding</keyword>
<dbReference type="InterPro" id="IPR003439">
    <property type="entry name" value="ABC_transporter-like_ATP-bd"/>
</dbReference>
<keyword evidence="1" id="KW-0813">Transport</keyword>
<feature type="non-terminal residue" evidence="6">
    <location>
        <position position="1"/>
    </location>
</feature>
<comment type="caution">
    <text evidence="6">The sequence shown here is derived from an EMBL/GenBank/DDBJ whole genome shotgun (WGS) entry which is preliminary data.</text>
</comment>
<proteinExistence type="predicted"/>
<keyword evidence="2" id="KW-0677">Repeat</keyword>
<dbReference type="PANTHER" id="PTHR43790:SF9">
    <property type="entry name" value="GALACTOFURANOSE TRANSPORTER ATP-BINDING PROTEIN YTFR"/>
    <property type="match status" value="1"/>
</dbReference>
<sequence length="263" mass="28602">KSTLMKIASGQYKPDEGSVEVQGEHLHAGDIQAAHRLGVAIVPQGLASIPEMTVYEDLFVGRELRSPVGLLNRGAMVRKAREYLQPFGLDIDPTVRMGSLPVGIRQIIEIVKATSRGARVLLLDEPTSAIAEQEVGRLYSVVRSLRDQGVAMLFTTHKMEEIRAMADRVVVLRDGNLVEDKPLGDLTDDDIVEAMIGRELEDMFPEIGTPQDEVALTVQDLVIGAGTPPVSFSVRRGEILGLAGLVGAGRTELMESIFGMRHP</sequence>